<feature type="transmembrane region" description="Helical" evidence="9">
    <location>
        <begin position="92"/>
        <end position="114"/>
    </location>
</feature>
<dbReference type="PRINTS" id="PR00245">
    <property type="entry name" value="OLFACTORYR"/>
</dbReference>
<keyword evidence="6 8" id="KW-0675">Receptor</keyword>
<keyword evidence="3 9" id="KW-1133">Transmembrane helix</keyword>
<dbReference type="Gene3D" id="1.20.1070.10">
    <property type="entry name" value="Rhodopsin 7-helix transmembrane proteins"/>
    <property type="match status" value="1"/>
</dbReference>
<feature type="transmembrane region" description="Helical" evidence="9">
    <location>
        <begin position="134"/>
        <end position="158"/>
    </location>
</feature>
<dbReference type="PANTHER" id="PTHR48001">
    <property type="entry name" value="OLFACTORY RECEPTOR"/>
    <property type="match status" value="1"/>
</dbReference>
<keyword evidence="4 8" id="KW-0297">G-protein coupled receptor</keyword>
<feature type="transmembrane region" description="Helical" evidence="9">
    <location>
        <begin position="20"/>
        <end position="41"/>
    </location>
</feature>
<gene>
    <name evidence="11" type="ORF">SUZIE_157970</name>
</gene>
<dbReference type="Proteomes" id="UP001166674">
    <property type="component" value="Unassembled WGS sequence"/>
</dbReference>
<feature type="transmembrane region" description="Helical" evidence="9">
    <location>
        <begin position="53"/>
        <end position="72"/>
    </location>
</feature>
<evidence type="ECO:0000313" key="11">
    <source>
        <dbReference type="EMBL" id="MBZ3880444.1"/>
    </source>
</evidence>
<dbReference type="PROSITE" id="PS00237">
    <property type="entry name" value="G_PROTEIN_RECEP_F1_1"/>
    <property type="match status" value="1"/>
</dbReference>
<dbReference type="Pfam" id="PF00001">
    <property type="entry name" value="7tm_1"/>
    <property type="match status" value="1"/>
</dbReference>
<dbReference type="GO" id="GO:0004930">
    <property type="term" value="F:G protein-coupled receptor activity"/>
    <property type="evidence" value="ECO:0007669"/>
    <property type="project" value="UniProtKB-KW"/>
</dbReference>
<keyword evidence="12" id="KW-1185">Reference proteome</keyword>
<evidence type="ECO:0000256" key="4">
    <source>
        <dbReference type="ARBA" id="ARBA00023040"/>
    </source>
</evidence>
<comment type="caution">
    <text evidence="11">The sequence shown here is derived from an EMBL/GenBank/DDBJ whole genome shotgun (WGS) entry which is preliminary data.</text>
</comment>
<dbReference type="InterPro" id="IPR000276">
    <property type="entry name" value="GPCR_Rhodpsn"/>
</dbReference>
<evidence type="ECO:0000256" key="2">
    <source>
        <dbReference type="ARBA" id="ARBA00022692"/>
    </source>
</evidence>
<dbReference type="SUPFAM" id="SSF81321">
    <property type="entry name" value="Family A G protein-coupled receptor-like"/>
    <property type="match status" value="1"/>
</dbReference>
<comment type="subcellular location">
    <subcellularLocation>
        <location evidence="1">Membrane</location>
        <topology evidence="1">Multi-pass membrane protein</topology>
    </subcellularLocation>
</comment>
<evidence type="ECO:0000256" key="3">
    <source>
        <dbReference type="ARBA" id="ARBA00022989"/>
    </source>
</evidence>
<reference evidence="11" key="1">
    <citation type="submission" date="2020-03" db="EMBL/GenBank/DDBJ databases">
        <title>Studies in the Genomics of Life Span.</title>
        <authorList>
            <person name="Glass D."/>
        </authorList>
    </citation>
    <scope>NUCLEOTIDE SEQUENCE</scope>
    <source>
        <strain evidence="11">SUZIE</strain>
        <tissue evidence="11">Muscle</tissue>
    </source>
</reference>
<accession>A0AA41MYE4</accession>
<name>A0AA41MYE4_SCICA</name>
<dbReference type="InterPro" id="IPR000725">
    <property type="entry name" value="Olfact_rcpt"/>
</dbReference>
<evidence type="ECO:0000256" key="7">
    <source>
        <dbReference type="ARBA" id="ARBA00023224"/>
    </source>
</evidence>
<evidence type="ECO:0000256" key="8">
    <source>
        <dbReference type="RuleBase" id="RU000688"/>
    </source>
</evidence>
<evidence type="ECO:0000256" key="5">
    <source>
        <dbReference type="ARBA" id="ARBA00023136"/>
    </source>
</evidence>
<proteinExistence type="inferred from homology"/>
<evidence type="ECO:0000256" key="1">
    <source>
        <dbReference type="ARBA" id="ARBA00004141"/>
    </source>
</evidence>
<evidence type="ECO:0000259" key="10">
    <source>
        <dbReference type="PROSITE" id="PS50262"/>
    </source>
</evidence>
<dbReference type="FunFam" id="1.20.1070.10:FF:000408">
    <property type="entry name" value="Olfactory receptor 59"/>
    <property type="match status" value="1"/>
</dbReference>
<keyword evidence="2 8" id="KW-0812">Transmembrane</keyword>
<evidence type="ECO:0000313" key="12">
    <source>
        <dbReference type="Proteomes" id="UP001166674"/>
    </source>
</evidence>
<dbReference type="InterPro" id="IPR017452">
    <property type="entry name" value="GPCR_Rhodpsn_7TM"/>
</dbReference>
<comment type="similarity">
    <text evidence="8">Belongs to the G-protein coupled receptor 1 family.</text>
</comment>
<dbReference type="PROSITE" id="PS50262">
    <property type="entry name" value="G_PROTEIN_RECEP_F1_2"/>
    <property type="match status" value="1"/>
</dbReference>
<dbReference type="PRINTS" id="PR00237">
    <property type="entry name" value="GPCRRHODOPSN"/>
</dbReference>
<keyword evidence="7 8" id="KW-0807">Transducer</keyword>
<sequence length="193" mass="21620">MGTKEFLLLGLSEDPELQPVLFGLFLPIYLVTLLGNLLIILAVSSDPHLHTPMYFFLCNLSFTDMSFISTTVPKMLINIQRQSKTISYTGCLTQVCFVLVFAGVENFLLAAMAYDRYVAICHPLRYSVIMNPHLCVLLILLSLSISILDALIHSLMVLRLSCTDLEIPQFFCELDQVLKLSCSATLTNKSYSI</sequence>
<evidence type="ECO:0000256" key="6">
    <source>
        <dbReference type="ARBA" id="ARBA00023170"/>
    </source>
</evidence>
<keyword evidence="5 9" id="KW-0472">Membrane</keyword>
<dbReference type="GO" id="GO:0016020">
    <property type="term" value="C:membrane"/>
    <property type="evidence" value="ECO:0007669"/>
    <property type="project" value="UniProtKB-SubCell"/>
</dbReference>
<protein>
    <submittedName>
        <fullName evidence="11">Olfactory receptor 7A17</fullName>
    </submittedName>
</protein>
<dbReference type="GO" id="GO:0004984">
    <property type="term" value="F:olfactory receptor activity"/>
    <property type="evidence" value="ECO:0007669"/>
    <property type="project" value="InterPro"/>
</dbReference>
<organism evidence="11 12">
    <name type="scientific">Sciurus carolinensis</name>
    <name type="common">Eastern gray squirrel</name>
    <dbReference type="NCBI Taxonomy" id="30640"/>
    <lineage>
        <taxon>Eukaryota</taxon>
        <taxon>Metazoa</taxon>
        <taxon>Chordata</taxon>
        <taxon>Craniata</taxon>
        <taxon>Vertebrata</taxon>
        <taxon>Euteleostomi</taxon>
        <taxon>Mammalia</taxon>
        <taxon>Eutheria</taxon>
        <taxon>Euarchontoglires</taxon>
        <taxon>Glires</taxon>
        <taxon>Rodentia</taxon>
        <taxon>Sciuromorpha</taxon>
        <taxon>Sciuridae</taxon>
        <taxon>Sciurinae</taxon>
        <taxon>Sciurini</taxon>
        <taxon>Sciurus</taxon>
    </lineage>
</organism>
<dbReference type="AlphaFoldDB" id="A0AA41MYE4"/>
<feature type="domain" description="G-protein coupled receptors family 1 profile" evidence="10">
    <location>
        <begin position="35"/>
        <end position="193"/>
    </location>
</feature>
<evidence type="ECO:0000256" key="9">
    <source>
        <dbReference type="SAM" id="Phobius"/>
    </source>
</evidence>
<dbReference type="EMBL" id="JAATJV010372631">
    <property type="protein sequence ID" value="MBZ3880444.1"/>
    <property type="molecule type" value="Genomic_DNA"/>
</dbReference>